<protein>
    <submittedName>
        <fullName evidence="2">Uncharacterized protein</fullName>
    </submittedName>
</protein>
<evidence type="ECO:0000313" key="2">
    <source>
        <dbReference type="EMBL" id="KEQ22886.1"/>
    </source>
</evidence>
<proteinExistence type="predicted"/>
<dbReference type="OrthoDB" id="2667109at2"/>
<evidence type="ECO:0000313" key="3">
    <source>
        <dbReference type="Proteomes" id="UP000028123"/>
    </source>
</evidence>
<name>A0A081NWR3_9BACL</name>
<comment type="caution">
    <text evidence="2">The sequence shown here is derived from an EMBL/GenBank/DDBJ whole genome shotgun (WGS) entry which is preliminary data.</text>
</comment>
<dbReference type="EMBL" id="JNVM01000031">
    <property type="protein sequence ID" value="KEQ22886.1"/>
    <property type="molecule type" value="Genomic_DNA"/>
</dbReference>
<dbReference type="Proteomes" id="UP000028123">
    <property type="component" value="Unassembled WGS sequence"/>
</dbReference>
<dbReference type="RefSeq" id="WP_036690237.1">
    <property type="nucleotide sequence ID" value="NZ_JNVM01000031.1"/>
</dbReference>
<dbReference type="eggNOG" id="ENOG5033EVK">
    <property type="taxonomic scope" value="Bacteria"/>
</dbReference>
<gene>
    <name evidence="2" type="ORF">ET33_21315</name>
</gene>
<evidence type="ECO:0000256" key="1">
    <source>
        <dbReference type="SAM" id="MobiDB-lite"/>
    </source>
</evidence>
<keyword evidence="3" id="KW-1185">Reference proteome</keyword>
<feature type="region of interest" description="Disordered" evidence="1">
    <location>
        <begin position="1"/>
        <end position="29"/>
    </location>
</feature>
<sequence>MPFNEQLPGWKATGTEPPASKKSNGFIPGEKPPADFFNWLFTRLSKVAEELQKNAAEKSETQAIRDLISKEIERLQGDMAAVRADHTKPLIIEVRTSDPVNPEIGRIWLRSDL</sequence>
<reference evidence="2 3" key="1">
    <citation type="submission" date="2014-06" db="EMBL/GenBank/DDBJ databases">
        <title>Draft genome sequence of Paenibacillus sp. MSt1.</title>
        <authorList>
            <person name="Aw Y.K."/>
            <person name="Ong K.S."/>
            <person name="Gan H.M."/>
            <person name="Lee S.M."/>
        </authorList>
    </citation>
    <scope>NUCLEOTIDE SEQUENCE [LARGE SCALE GENOMIC DNA]</scope>
    <source>
        <strain evidence="2 3">MSt1</strain>
    </source>
</reference>
<dbReference type="AlphaFoldDB" id="A0A081NWR3"/>
<organism evidence="2 3">
    <name type="scientific">Paenibacillus tyrfis</name>
    <dbReference type="NCBI Taxonomy" id="1501230"/>
    <lineage>
        <taxon>Bacteria</taxon>
        <taxon>Bacillati</taxon>
        <taxon>Bacillota</taxon>
        <taxon>Bacilli</taxon>
        <taxon>Bacillales</taxon>
        <taxon>Paenibacillaceae</taxon>
        <taxon>Paenibacillus</taxon>
    </lineage>
</organism>
<accession>A0A081NWR3</accession>